<name>A0A0D7CMW5_9ACTN</name>
<dbReference type="AlphaFoldDB" id="A0A0D7CMW5"/>
<dbReference type="EMBL" id="JRKI01000018">
    <property type="protein sequence ID" value="KIZ17543.1"/>
    <property type="molecule type" value="Genomic_DNA"/>
</dbReference>
<evidence type="ECO:0000256" key="7">
    <source>
        <dbReference type="ARBA" id="ARBA00023136"/>
    </source>
</evidence>
<evidence type="ECO:0000313" key="9">
    <source>
        <dbReference type="EMBL" id="KIZ17543.1"/>
    </source>
</evidence>
<evidence type="ECO:0000256" key="3">
    <source>
        <dbReference type="ARBA" id="ARBA00022448"/>
    </source>
</evidence>
<dbReference type="Pfam" id="PF03591">
    <property type="entry name" value="AzlC"/>
    <property type="match status" value="1"/>
</dbReference>
<feature type="transmembrane region" description="Helical" evidence="8">
    <location>
        <begin position="202"/>
        <end position="219"/>
    </location>
</feature>
<comment type="similarity">
    <text evidence="2">Belongs to the AzlC family.</text>
</comment>
<dbReference type="Proteomes" id="UP000032458">
    <property type="component" value="Unassembled WGS sequence"/>
</dbReference>
<feature type="transmembrane region" description="Helical" evidence="8">
    <location>
        <begin position="12"/>
        <end position="31"/>
    </location>
</feature>
<keyword evidence="10" id="KW-1185">Reference proteome</keyword>
<evidence type="ECO:0000256" key="4">
    <source>
        <dbReference type="ARBA" id="ARBA00022475"/>
    </source>
</evidence>
<evidence type="ECO:0000256" key="2">
    <source>
        <dbReference type="ARBA" id="ARBA00010735"/>
    </source>
</evidence>
<gene>
    <name evidence="9" type="ORF">SNA_13695</name>
</gene>
<dbReference type="PANTHER" id="PTHR34979">
    <property type="entry name" value="INNER MEMBRANE PROTEIN YGAZ"/>
    <property type="match status" value="1"/>
</dbReference>
<evidence type="ECO:0000256" key="1">
    <source>
        <dbReference type="ARBA" id="ARBA00004651"/>
    </source>
</evidence>
<dbReference type="PATRIC" id="fig|1240678.4.peg.2870"/>
<keyword evidence="6 8" id="KW-1133">Transmembrane helix</keyword>
<dbReference type="RefSeq" id="WP_030063378.1">
    <property type="nucleotide sequence ID" value="NZ_JRKI01000018.1"/>
</dbReference>
<keyword evidence="4" id="KW-1003">Cell membrane</keyword>
<accession>A0A0D7CMW5</accession>
<keyword evidence="3" id="KW-0813">Transport</keyword>
<dbReference type="InterPro" id="IPR011606">
    <property type="entry name" value="Brnchd-chn_aa_trnsp_permease"/>
</dbReference>
<keyword evidence="5 8" id="KW-0812">Transmembrane</keyword>
<organism evidence="9 10">
    <name type="scientific">Streptomyces natalensis ATCC 27448</name>
    <dbReference type="NCBI Taxonomy" id="1240678"/>
    <lineage>
        <taxon>Bacteria</taxon>
        <taxon>Bacillati</taxon>
        <taxon>Actinomycetota</taxon>
        <taxon>Actinomycetes</taxon>
        <taxon>Kitasatosporales</taxon>
        <taxon>Streptomycetaceae</taxon>
        <taxon>Streptomyces</taxon>
    </lineage>
</organism>
<evidence type="ECO:0000256" key="8">
    <source>
        <dbReference type="SAM" id="Phobius"/>
    </source>
</evidence>
<protein>
    <recommendedName>
        <fullName evidence="11">Branched-chain amino acid ABC transporter permease</fullName>
    </recommendedName>
</protein>
<evidence type="ECO:0008006" key="11">
    <source>
        <dbReference type="Google" id="ProtNLM"/>
    </source>
</evidence>
<keyword evidence="7 8" id="KW-0472">Membrane</keyword>
<comment type="caution">
    <text evidence="9">The sequence shown here is derived from an EMBL/GenBank/DDBJ whole genome shotgun (WGS) entry which is preliminary data.</text>
</comment>
<reference evidence="9 10" key="1">
    <citation type="submission" date="2014-09" db="EMBL/GenBank/DDBJ databases">
        <title>Draft genome sequence of Streptomyces natalensis ATCC 27448, producer of the antifungal pimaricin.</title>
        <authorList>
            <person name="Mendes M.V."/>
            <person name="Beites T."/>
            <person name="Pires S."/>
            <person name="Santos C.L."/>
            <person name="Moradas-Ferreira P."/>
        </authorList>
    </citation>
    <scope>NUCLEOTIDE SEQUENCE [LARGE SCALE GENOMIC DNA]</scope>
    <source>
        <strain evidence="9 10">ATCC 27448</strain>
    </source>
</reference>
<feature type="transmembrane region" description="Helical" evidence="8">
    <location>
        <begin position="135"/>
        <end position="168"/>
    </location>
</feature>
<evidence type="ECO:0000256" key="6">
    <source>
        <dbReference type="ARBA" id="ARBA00022989"/>
    </source>
</evidence>
<sequence>MRADFRRALRDTVPVAMGYTPLGAAFGILLVNSGLAWYWAPLSAGLIFAGSMEFLAVGLITAGTPLLQIAVMTLAVNFRHVFYALSFPMHLLRGWGRRVYGAFALTDETYSLMATVPRQEMSANRLTFIQLLSHAYWVSGSAIGALLSFALPASIDGLGFVLTALFVVLAQDCFYKRKDSAPTVMGLAAGFAALGFGERSFLAVALTVYVAMLLGWFALRRKKATGDVT</sequence>
<evidence type="ECO:0000256" key="5">
    <source>
        <dbReference type="ARBA" id="ARBA00022692"/>
    </source>
</evidence>
<proteinExistence type="inferred from homology"/>
<dbReference type="GO" id="GO:0005886">
    <property type="term" value="C:plasma membrane"/>
    <property type="evidence" value="ECO:0007669"/>
    <property type="project" value="UniProtKB-SubCell"/>
</dbReference>
<dbReference type="GO" id="GO:1903785">
    <property type="term" value="P:L-valine transmembrane transport"/>
    <property type="evidence" value="ECO:0007669"/>
    <property type="project" value="TreeGrafter"/>
</dbReference>
<dbReference type="PANTHER" id="PTHR34979:SF1">
    <property type="entry name" value="INNER MEMBRANE PROTEIN YGAZ"/>
    <property type="match status" value="1"/>
</dbReference>
<comment type="subcellular location">
    <subcellularLocation>
        <location evidence="1">Cell membrane</location>
        <topology evidence="1">Multi-pass membrane protein</topology>
    </subcellularLocation>
</comment>
<evidence type="ECO:0000313" key="10">
    <source>
        <dbReference type="Proteomes" id="UP000032458"/>
    </source>
</evidence>